<dbReference type="PROSITE" id="PS00518">
    <property type="entry name" value="ZF_RING_1"/>
    <property type="match status" value="1"/>
</dbReference>
<dbReference type="SUPFAM" id="SSF57845">
    <property type="entry name" value="B-box zinc-binding domain"/>
    <property type="match status" value="1"/>
</dbReference>
<dbReference type="SUPFAM" id="SSF57850">
    <property type="entry name" value="RING/U-box"/>
    <property type="match status" value="1"/>
</dbReference>
<evidence type="ECO:0008006" key="9">
    <source>
        <dbReference type="Google" id="ProtNLM"/>
    </source>
</evidence>
<dbReference type="InterPro" id="IPR018957">
    <property type="entry name" value="Znf_C3HC4_RING-type"/>
</dbReference>
<sequence length="233" mass="26678">MASSTVLQDIEDKFLQCSICLDQLKEPKVLPCIHRYCKECLDSLLQRNNGIISCPDCREEHLVPNEGVDGFKTDFNIKNITEFIQLQDSLKNKPLQMCIGCAKKQVITTYCFKCNDFLCQGCHDYHMTSTMFKDHRPHVIGLGEIESRNLTIEKLALFKEVPKCHMHSEKLSELCCKTCHYVPICMACGIFGRHKGHDLYEVNALAESERAGLVNKLSTLTRYKDSIYEMKES</sequence>
<evidence type="ECO:0000259" key="6">
    <source>
        <dbReference type="PROSITE" id="PS50119"/>
    </source>
</evidence>
<dbReference type="InterPro" id="IPR001841">
    <property type="entry name" value="Znf_RING"/>
</dbReference>
<evidence type="ECO:0000256" key="4">
    <source>
        <dbReference type="PROSITE-ProRule" id="PRU00024"/>
    </source>
</evidence>
<dbReference type="PANTHER" id="PTHR25462">
    <property type="entry name" value="BONUS, ISOFORM C-RELATED"/>
    <property type="match status" value="1"/>
</dbReference>
<dbReference type="GO" id="GO:0008270">
    <property type="term" value="F:zinc ion binding"/>
    <property type="evidence" value="ECO:0007669"/>
    <property type="project" value="UniProtKB-KW"/>
</dbReference>
<dbReference type="GO" id="GO:0006513">
    <property type="term" value="P:protein monoubiquitination"/>
    <property type="evidence" value="ECO:0007669"/>
    <property type="project" value="TreeGrafter"/>
</dbReference>
<evidence type="ECO:0000256" key="3">
    <source>
        <dbReference type="ARBA" id="ARBA00022833"/>
    </source>
</evidence>
<organism evidence="7 8">
    <name type="scientific">Stichopus japonicus</name>
    <name type="common">Sea cucumber</name>
    <dbReference type="NCBI Taxonomy" id="307972"/>
    <lineage>
        <taxon>Eukaryota</taxon>
        <taxon>Metazoa</taxon>
        <taxon>Echinodermata</taxon>
        <taxon>Eleutherozoa</taxon>
        <taxon>Echinozoa</taxon>
        <taxon>Holothuroidea</taxon>
        <taxon>Aspidochirotacea</taxon>
        <taxon>Aspidochirotida</taxon>
        <taxon>Stichopodidae</taxon>
        <taxon>Apostichopus</taxon>
    </lineage>
</organism>
<evidence type="ECO:0000313" key="8">
    <source>
        <dbReference type="Proteomes" id="UP000230750"/>
    </source>
</evidence>
<dbReference type="Gene3D" id="3.30.40.10">
    <property type="entry name" value="Zinc/RING finger domain, C3HC4 (zinc finger)"/>
    <property type="match status" value="1"/>
</dbReference>
<dbReference type="OrthoDB" id="5950519at2759"/>
<reference evidence="7 8" key="1">
    <citation type="journal article" date="2017" name="PLoS Biol.">
        <title>The sea cucumber genome provides insights into morphological evolution and visceral regeneration.</title>
        <authorList>
            <person name="Zhang X."/>
            <person name="Sun L."/>
            <person name="Yuan J."/>
            <person name="Sun Y."/>
            <person name="Gao Y."/>
            <person name="Zhang L."/>
            <person name="Li S."/>
            <person name="Dai H."/>
            <person name="Hamel J.F."/>
            <person name="Liu C."/>
            <person name="Yu Y."/>
            <person name="Liu S."/>
            <person name="Lin W."/>
            <person name="Guo K."/>
            <person name="Jin S."/>
            <person name="Xu P."/>
            <person name="Storey K.B."/>
            <person name="Huan P."/>
            <person name="Zhang T."/>
            <person name="Zhou Y."/>
            <person name="Zhang J."/>
            <person name="Lin C."/>
            <person name="Li X."/>
            <person name="Xing L."/>
            <person name="Huo D."/>
            <person name="Sun M."/>
            <person name="Wang L."/>
            <person name="Mercier A."/>
            <person name="Li F."/>
            <person name="Yang H."/>
            <person name="Xiang J."/>
        </authorList>
    </citation>
    <scope>NUCLEOTIDE SEQUENCE [LARGE SCALE GENOMIC DNA]</scope>
    <source>
        <strain evidence="7">Shaxun</strain>
        <tissue evidence="7">Muscle</tissue>
    </source>
</reference>
<accession>A0A2G8K015</accession>
<dbReference type="STRING" id="307972.A0A2G8K015"/>
<dbReference type="PANTHER" id="PTHR25462:SF229">
    <property type="entry name" value="TRANSCRIPTION INTERMEDIARY FACTOR 1-BETA"/>
    <property type="match status" value="1"/>
</dbReference>
<comment type="caution">
    <text evidence="7">The sequence shown here is derived from an EMBL/GenBank/DDBJ whole genome shotgun (WGS) entry which is preliminary data.</text>
</comment>
<keyword evidence="1" id="KW-0479">Metal-binding</keyword>
<evidence type="ECO:0000256" key="2">
    <source>
        <dbReference type="ARBA" id="ARBA00022771"/>
    </source>
</evidence>
<keyword evidence="3" id="KW-0862">Zinc</keyword>
<evidence type="ECO:0000313" key="7">
    <source>
        <dbReference type="EMBL" id="PIK41347.1"/>
    </source>
</evidence>
<evidence type="ECO:0000259" key="5">
    <source>
        <dbReference type="PROSITE" id="PS50089"/>
    </source>
</evidence>
<dbReference type="GO" id="GO:0061630">
    <property type="term" value="F:ubiquitin protein ligase activity"/>
    <property type="evidence" value="ECO:0007669"/>
    <property type="project" value="TreeGrafter"/>
</dbReference>
<dbReference type="InterPro" id="IPR013083">
    <property type="entry name" value="Znf_RING/FYVE/PHD"/>
</dbReference>
<keyword evidence="2 4" id="KW-0863">Zinc-finger</keyword>
<dbReference type="Gene3D" id="3.30.160.60">
    <property type="entry name" value="Classic Zinc Finger"/>
    <property type="match status" value="1"/>
</dbReference>
<feature type="domain" description="B box-type" evidence="6">
    <location>
        <begin position="93"/>
        <end position="140"/>
    </location>
</feature>
<proteinExistence type="predicted"/>
<dbReference type="SMART" id="SM00184">
    <property type="entry name" value="RING"/>
    <property type="match status" value="1"/>
</dbReference>
<evidence type="ECO:0000256" key="1">
    <source>
        <dbReference type="ARBA" id="ARBA00022723"/>
    </source>
</evidence>
<feature type="domain" description="RING-type" evidence="5">
    <location>
        <begin position="17"/>
        <end position="58"/>
    </location>
</feature>
<protein>
    <recommendedName>
        <fullName evidence="9">E3 ubiquitin-protein ligase TRIM56-like</fullName>
    </recommendedName>
</protein>
<dbReference type="EMBL" id="MRZV01001027">
    <property type="protein sequence ID" value="PIK41347.1"/>
    <property type="molecule type" value="Genomic_DNA"/>
</dbReference>
<dbReference type="InterPro" id="IPR017907">
    <property type="entry name" value="Znf_RING_CS"/>
</dbReference>
<dbReference type="AlphaFoldDB" id="A0A2G8K015"/>
<gene>
    <name evidence="7" type="ORF">BSL78_21797</name>
</gene>
<dbReference type="Pfam" id="PF00097">
    <property type="entry name" value="zf-C3HC4"/>
    <property type="match status" value="1"/>
</dbReference>
<dbReference type="InterPro" id="IPR000315">
    <property type="entry name" value="Znf_B-box"/>
</dbReference>
<dbReference type="PROSITE" id="PS50119">
    <property type="entry name" value="ZF_BBOX"/>
    <property type="match status" value="1"/>
</dbReference>
<dbReference type="PROSITE" id="PS50089">
    <property type="entry name" value="ZF_RING_2"/>
    <property type="match status" value="1"/>
</dbReference>
<name>A0A2G8K015_STIJA</name>
<dbReference type="InterPro" id="IPR047153">
    <property type="entry name" value="TRIM45/56/19-like"/>
</dbReference>
<keyword evidence="8" id="KW-1185">Reference proteome</keyword>
<dbReference type="Proteomes" id="UP000230750">
    <property type="component" value="Unassembled WGS sequence"/>
</dbReference>